<reference evidence="4 5" key="1">
    <citation type="submission" date="2020-10" db="EMBL/GenBank/DDBJ databases">
        <authorList>
            <person name="Castelo-Branco R."/>
            <person name="Eusebio N."/>
            <person name="Adriana R."/>
            <person name="Vieira A."/>
            <person name="Brugerolle De Fraissinette N."/>
            <person name="Rezende De Castro R."/>
            <person name="Schneider M.P."/>
            <person name="Vasconcelos V."/>
            <person name="Leao P.N."/>
        </authorList>
    </citation>
    <scope>NUCLEOTIDE SEQUENCE [LARGE SCALE GENOMIC DNA]</scope>
    <source>
        <strain evidence="4 5">LEGE 00031</strain>
    </source>
</reference>
<accession>A0ABR9VTB3</accession>
<dbReference type="InterPro" id="IPR050362">
    <property type="entry name" value="Cation-dep_OMT"/>
</dbReference>
<protein>
    <submittedName>
        <fullName evidence="4">Class I SAM-dependent methyltransferase</fullName>
    </submittedName>
</protein>
<dbReference type="Proteomes" id="UP000658720">
    <property type="component" value="Unassembled WGS sequence"/>
</dbReference>
<sequence length="220" mass="24125">MGQGITGFDPSLYVYLQSISAEESVYLAQLRRETAHLPGSPMQISPEQAQFLGLLISLTGAKQVLEIGVFRGYSTLAMALQLPSDGQIIACDQDPNATAIAKEYWQRAGMAEKIDLRLGPALATLEQLAGIKPLPQFDLIFIDADKRNYPHYYEAGLKLLRPGGLVVIDNVLWHGKVAEVAPQEPQTRVLQEFNRDLARDARVQIGVIPLGDGMTLAVKK</sequence>
<dbReference type="RefSeq" id="WP_194020152.1">
    <property type="nucleotide sequence ID" value="NZ_JADEVV010000034.1"/>
</dbReference>
<dbReference type="Gene3D" id="3.40.50.150">
    <property type="entry name" value="Vaccinia Virus protein VP39"/>
    <property type="match status" value="1"/>
</dbReference>
<name>A0ABR9VTB3_9SYNC</name>
<dbReference type="GO" id="GO:0032259">
    <property type="term" value="P:methylation"/>
    <property type="evidence" value="ECO:0007669"/>
    <property type="project" value="UniProtKB-KW"/>
</dbReference>
<dbReference type="PROSITE" id="PS51682">
    <property type="entry name" value="SAM_OMT_I"/>
    <property type="match status" value="1"/>
</dbReference>
<dbReference type="PANTHER" id="PTHR10509">
    <property type="entry name" value="O-METHYLTRANSFERASE-RELATED"/>
    <property type="match status" value="1"/>
</dbReference>
<keyword evidence="1 4" id="KW-0489">Methyltransferase</keyword>
<keyword evidence="2" id="KW-0808">Transferase</keyword>
<gene>
    <name evidence="4" type="ORF">IQ217_12235</name>
</gene>
<evidence type="ECO:0000313" key="4">
    <source>
        <dbReference type="EMBL" id="MBE9254590.1"/>
    </source>
</evidence>
<dbReference type="CDD" id="cd02440">
    <property type="entry name" value="AdoMet_MTases"/>
    <property type="match status" value="1"/>
</dbReference>
<dbReference type="SUPFAM" id="SSF53335">
    <property type="entry name" value="S-adenosyl-L-methionine-dependent methyltransferases"/>
    <property type="match status" value="1"/>
</dbReference>
<evidence type="ECO:0000256" key="3">
    <source>
        <dbReference type="ARBA" id="ARBA00022691"/>
    </source>
</evidence>
<dbReference type="PANTHER" id="PTHR10509:SF14">
    <property type="entry name" value="CAFFEOYL-COA O-METHYLTRANSFERASE 3-RELATED"/>
    <property type="match status" value="1"/>
</dbReference>
<keyword evidence="5" id="KW-1185">Reference proteome</keyword>
<evidence type="ECO:0000256" key="2">
    <source>
        <dbReference type="ARBA" id="ARBA00022679"/>
    </source>
</evidence>
<dbReference type="Pfam" id="PF01596">
    <property type="entry name" value="Methyltransf_3"/>
    <property type="match status" value="1"/>
</dbReference>
<dbReference type="EMBL" id="JADEVV010000034">
    <property type="protein sequence ID" value="MBE9254590.1"/>
    <property type="molecule type" value="Genomic_DNA"/>
</dbReference>
<dbReference type="InterPro" id="IPR002935">
    <property type="entry name" value="SAM_O-MeTrfase"/>
</dbReference>
<dbReference type="GO" id="GO:0008168">
    <property type="term" value="F:methyltransferase activity"/>
    <property type="evidence" value="ECO:0007669"/>
    <property type="project" value="UniProtKB-KW"/>
</dbReference>
<keyword evidence="3" id="KW-0949">S-adenosyl-L-methionine</keyword>
<organism evidence="4 5">
    <name type="scientific">Synechocystis salina LEGE 00031</name>
    <dbReference type="NCBI Taxonomy" id="1828736"/>
    <lineage>
        <taxon>Bacteria</taxon>
        <taxon>Bacillati</taxon>
        <taxon>Cyanobacteriota</taxon>
        <taxon>Cyanophyceae</taxon>
        <taxon>Synechococcales</taxon>
        <taxon>Merismopediaceae</taxon>
        <taxon>Synechocystis</taxon>
    </lineage>
</organism>
<dbReference type="InterPro" id="IPR029063">
    <property type="entry name" value="SAM-dependent_MTases_sf"/>
</dbReference>
<evidence type="ECO:0000313" key="5">
    <source>
        <dbReference type="Proteomes" id="UP000658720"/>
    </source>
</evidence>
<comment type="caution">
    <text evidence="4">The sequence shown here is derived from an EMBL/GenBank/DDBJ whole genome shotgun (WGS) entry which is preliminary data.</text>
</comment>
<evidence type="ECO:0000256" key="1">
    <source>
        <dbReference type="ARBA" id="ARBA00022603"/>
    </source>
</evidence>
<proteinExistence type="predicted"/>